<dbReference type="Proteomes" id="UP000242180">
    <property type="component" value="Unassembled WGS sequence"/>
</dbReference>
<feature type="compositionally biased region" description="Pro residues" evidence="1">
    <location>
        <begin position="620"/>
        <end position="631"/>
    </location>
</feature>
<dbReference type="GO" id="GO:0010971">
    <property type="term" value="P:positive regulation of G2/M transition of mitotic cell cycle"/>
    <property type="evidence" value="ECO:0007669"/>
    <property type="project" value="TreeGrafter"/>
</dbReference>
<feature type="compositionally biased region" description="Low complexity" evidence="1">
    <location>
        <begin position="250"/>
        <end position="263"/>
    </location>
</feature>
<feature type="compositionally biased region" description="Basic and acidic residues" evidence="1">
    <location>
        <begin position="235"/>
        <end position="249"/>
    </location>
</feature>
<feature type="compositionally biased region" description="Low complexity" evidence="1">
    <location>
        <begin position="125"/>
        <end position="146"/>
    </location>
</feature>
<sequence length="687" mass="76281">MPTSTAMTTTTTSPHGVGMNGVKQRDDDSSAPSHAEGNGQHLDDTPTKEDEKEDTTQKTDSGVYLAMMLSEYLDRTAPNNNNNNNKNTLIGNDTVETQKAAQEGGNDVARFENQQPDANSKDANHNSNNSNSNQNNTDNNDGTTANDTAETVTELSNLIWVPAHKHPQIAPSEFVNWLEVHGASPTRRDSKIKRQKSRLNRSVSACDLDEDDTTTSSSSDSPVSPSDAELPPFSLDREKDHPYHHDHAFSRQSTSTSTSADTSPVLAAPTQNRALLRRSAFSARRRGRDGGGGGETRSKNRRGSRHTKQQEEGDDDEEESERKGIPGEGVSLYDRPVSLSEFIDFGSSGFEGDSQHGILSRVHDAESLYLTPLQQQQEEQEQKEKQREEQEKFSDLSQIREEPEEEPASEPEEKLEISSALPAPLSTPPSSPTSPVSEPPLPESGRPLTPKRPSFKRFSTQSSSASSASDPKIERKSSWLGGLLGDKKKKRRNSVKVDVDGQHNNKLTRGNSTHSTASKKKKKGGLASLMRTFSLKSSKKDELSPAEPTCHRLEQPYTMMPRQYIHSYRLPIHVERAVYRLSHMKLANPRRPLHQQVVISNFMFWYLSIINPSATQQPSQPQPHNPSPHSSPSPSSKEQPQTPFDENIHHHHHHPHTTHAARPSYSQAQTTDAEDDVPLSFYHQSKQ</sequence>
<dbReference type="SMART" id="SM01327">
    <property type="entry name" value="Zds_C"/>
    <property type="match status" value="1"/>
</dbReference>
<feature type="region of interest" description="Disordered" evidence="1">
    <location>
        <begin position="369"/>
        <end position="524"/>
    </location>
</feature>
<dbReference type="GO" id="GO:0005737">
    <property type="term" value="C:cytoplasm"/>
    <property type="evidence" value="ECO:0007669"/>
    <property type="project" value="TreeGrafter"/>
</dbReference>
<feature type="compositionally biased region" description="Low complexity" evidence="1">
    <location>
        <begin position="273"/>
        <end position="282"/>
    </location>
</feature>
<dbReference type="STRING" id="13706.A0A1X2H038"/>
<name>A0A1X2H038_SYNRA</name>
<feature type="compositionally biased region" description="Basic and acidic residues" evidence="1">
    <location>
        <begin position="41"/>
        <end position="57"/>
    </location>
</feature>
<evidence type="ECO:0000259" key="2">
    <source>
        <dbReference type="SMART" id="SM01327"/>
    </source>
</evidence>
<evidence type="ECO:0000256" key="1">
    <source>
        <dbReference type="SAM" id="MobiDB-lite"/>
    </source>
</evidence>
<evidence type="ECO:0000313" key="3">
    <source>
        <dbReference type="EMBL" id="ORY90367.1"/>
    </source>
</evidence>
<feature type="region of interest" description="Disordered" evidence="1">
    <location>
        <begin position="183"/>
        <end position="335"/>
    </location>
</feature>
<dbReference type="EMBL" id="MCGN01000012">
    <property type="protein sequence ID" value="ORY90367.1"/>
    <property type="molecule type" value="Genomic_DNA"/>
</dbReference>
<feature type="compositionally biased region" description="Low complexity" evidence="1">
    <location>
        <begin position="1"/>
        <end position="14"/>
    </location>
</feature>
<feature type="compositionally biased region" description="Polar residues" evidence="1">
    <location>
        <begin position="504"/>
        <end position="516"/>
    </location>
</feature>
<dbReference type="Pfam" id="PF08632">
    <property type="entry name" value="Zds_C"/>
    <property type="match status" value="1"/>
</dbReference>
<accession>A0A1X2H038</accession>
<reference evidence="3 4" key="1">
    <citation type="submission" date="2016-07" db="EMBL/GenBank/DDBJ databases">
        <title>Pervasive Adenine N6-methylation of Active Genes in Fungi.</title>
        <authorList>
            <consortium name="DOE Joint Genome Institute"/>
            <person name="Mondo S.J."/>
            <person name="Dannebaum R.O."/>
            <person name="Kuo R.C."/>
            <person name="Labutti K."/>
            <person name="Haridas S."/>
            <person name="Kuo A."/>
            <person name="Salamov A."/>
            <person name="Ahrendt S.R."/>
            <person name="Lipzen A."/>
            <person name="Sullivan W."/>
            <person name="Andreopoulos W.B."/>
            <person name="Clum A."/>
            <person name="Lindquist E."/>
            <person name="Daum C."/>
            <person name="Ramamoorthy G.K."/>
            <person name="Gryganskyi A."/>
            <person name="Culley D."/>
            <person name="Magnuson J.K."/>
            <person name="James T.Y."/>
            <person name="O'Malley M.A."/>
            <person name="Stajich J.E."/>
            <person name="Spatafora J.W."/>
            <person name="Visel A."/>
            <person name="Grigoriev I.V."/>
        </authorList>
    </citation>
    <scope>NUCLEOTIDE SEQUENCE [LARGE SCALE GENOMIC DNA]</scope>
    <source>
        <strain evidence="3 4">NRRL 2496</strain>
    </source>
</reference>
<evidence type="ECO:0000313" key="4">
    <source>
        <dbReference type="Proteomes" id="UP000242180"/>
    </source>
</evidence>
<dbReference type="PANTHER" id="PTHR28089">
    <property type="entry name" value="PROTEIN ZDS1-RELATED"/>
    <property type="match status" value="1"/>
</dbReference>
<keyword evidence="4" id="KW-1185">Reference proteome</keyword>
<dbReference type="InterPro" id="IPR013941">
    <property type="entry name" value="ZDS1_C"/>
</dbReference>
<feature type="region of interest" description="Disordered" evidence="1">
    <location>
        <begin position="614"/>
        <end position="687"/>
    </location>
</feature>
<protein>
    <recommendedName>
        <fullName evidence="2">Protein Zds1 C-terminal domain-containing protein</fullName>
    </recommendedName>
</protein>
<feature type="compositionally biased region" description="Pro residues" evidence="1">
    <location>
        <begin position="425"/>
        <end position="442"/>
    </location>
</feature>
<proteinExistence type="predicted"/>
<dbReference type="InParanoid" id="A0A1X2H038"/>
<organism evidence="3 4">
    <name type="scientific">Syncephalastrum racemosum</name>
    <name type="common">Filamentous fungus</name>
    <dbReference type="NCBI Taxonomy" id="13706"/>
    <lineage>
        <taxon>Eukaryota</taxon>
        <taxon>Fungi</taxon>
        <taxon>Fungi incertae sedis</taxon>
        <taxon>Mucoromycota</taxon>
        <taxon>Mucoromycotina</taxon>
        <taxon>Mucoromycetes</taxon>
        <taxon>Mucorales</taxon>
        <taxon>Syncephalastraceae</taxon>
        <taxon>Syncephalastrum</taxon>
    </lineage>
</organism>
<comment type="caution">
    <text evidence="3">The sequence shown here is derived from an EMBL/GenBank/DDBJ whole genome shotgun (WGS) entry which is preliminary data.</text>
</comment>
<feature type="compositionally biased region" description="Low complexity" evidence="1">
    <location>
        <begin position="214"/>
        <end position="227"/>
    </location>
</feature>
<gene>
    <name evidence="3" type="ORF">BCR43DRAFT_499195</name>
</gene>
<dbReference type="OrthoDB" id="5589766at2759"/>
<feature type="compositionally biased region" description="Basic residues" evidence="1">
    <location>
        <begin position="190"/>
        <end position="199"/>
    </location>
</feature>
<feature type="compositionally biased region" description="Basic residues" evidence="1">
    <location>
        <begin position="649"/>
        <end position="659"/>
    </location>
</feature>
<feature type="compositionally biased region" description="Low complexity" evidence="1">
    <location>
        <begin position="632"/>
        <end position="643"/>
    </location>
</feature>
<feature type="region of interest" description="Disordered" evidence="1">
    <location>
        <begin position="1"/>
        <end position="62"/>
    </location>
</feature>
<dbReference type="InterPro" id="IPR040206">
    <property type="entry name" value="Zds1/2"/>
</dbReference>
<feature type="region of interest" description="Disordered" evidence="1">
    <location>
        <begin position="111"/>
        <end position="146"/>
    </location>
</feature>
<feature type="domain" description="Protein Zds1 C-terminal" evidence="2">
    <location>
        <begin position="559"/>
        <end position="611"/>
    </location>
</feature>
<dbReference type="PANTHER" id="PTHR28089:SF1">
    <property type="entry name" value="PROTEIN ZDS1-RELATED"/>
    <property type="match status" value="1"/>
</dbReference>
<dbReference type="AlphaFoldDB" id="A0A1X2H038"/>
<feature type="compositionally biased region" description="Basic and acidic residues" evidence="1">
    <location>
        <begin position="380"/>
        <end position="401"/>
    </location>
</feature>
<dbReference type="GO" id="GO:0030010">
    <property type="term" value="P:establishment of cell polarity"/>
    <property type="evidence" value="ECO:0007669"/>
    <property type="project" value="TreeGrafter"/>
</dbReference>